<keyword evidence="4" id="KW-1185">Reference proteome</keyword>
<comment type="caution">
    <text evidence="3">The sequence shown here is derived from an EMBL/GenBank/DDBJ whole genome shotgun (WGS) entry which is preliminary data.</text>
</comment>
<keyword evidence="1" id="KW-0732">Signal</keyword>
<evidence type="ECO:0000259" key="2">
    <source>
        <dbReference type="Pfam" id="PF17131"/>
    </source>
</evidence>
<proteinExistence type="predicted"/>
<dbReference type="Pfam" id="PF17131">
    <property type="entry name" value="LolA_like"/>
    <property type="match status" value="1"/>
</dbReference>
<sequence>MPKCVNAFGRVCFMVVALWVSALPVHALPVSEIIEKSNLAAVYPGQDGRAEARMLIVDKQGRKQFRQFTLLRRNIEQGGDQQYLVVFSRPADVNRTTFLVEKHPGHDDDRWLYLPGLDLVKRIAAGDKRTSFVGSDFFYEDISGRDIKADSFELLSENDTHWVLKATPKTSDGVEFAWYQMTINKETFLPMIAEYFDAQDKLYRRMTATKVQEYQGIPTITEMKAENLADGSYSITQMRNVQYDLGLPTEVFTERSLRMPPRQWLQ</sequence>
<dbReference type="Gene3D" id="2.50.20.10">
    <property type="entry name" value="Lipoprotein localisation LolA/LolB/LppX"/>
    <property type="match status" value="1"/>
</dbReference>
<dbReference type="InterPro" id="IPR033399">
    <property type="entry name" value="TP_0789-like"/>
</dbReference>
<feature type="signal peptide" evidence="1">
    <location>
        <begin position="1"/>
        <end position="27"/>
    </location>
</feature>
<gene>
    <name evidence="3" type="ORF">ACFOEK_08545</name>
</gene>
<organism evidence="3 4">
    <name type="scientific">Litoribrevibacter euphylliae</name>
    <dbReference type="NCBI Taxonomy" id="1834034"/>
    <lineage>
        <taxon>Bacteria</taxon>
        <taxon>Pseudomonadati</taxon>
        <taxon>Pseudomonadota</taxon>
        <taxon>Gammaproteobacteria</taxon>
        <taxon>Oceanospirillales</taxon>
        <taxon>Oceanospirillaceae</taxon>
        <taxon>Litoribrevibacter</taxon>
    </lineage>
</organism>
<dbReference type="Proteomes" id="UP001595476">
    <property type="component" value="Unassembled WGS sequence"/>
</dbReference>
<evidence type="ECO:0000313" key="3">
    <source>
        <dbReference type="EMBL" id="MFC3151074.1"/>
    </source>
</evidence>
<feature type="chain" id="PRO_5045652131" evidence="1">
    <location>
        <begin position="28"/>
        <end position="266"/>
    </location>
</feature>
<evidence type="ECO:0000256" key="1">
    <source>
        <dbReference type="SAM" id="SignalP"/>
    </source>
</evidence>
<protein>
    <submittedName>
        <fullName evidence="3">Outer membrane lipoprotein-sorting protein</fullName>
    </submittedName>
</protein>
<evidence type="ECO:0000313" key="4">
    <source>
        <dbReference type="Proteomes" id="UP001595476"/>
    </source>
</evidence>
<reference evidence="4" key="1">
    <citation type="journal article" date="2019" name="Int. J. Syst. Evol. Microbiol.">
        <title>The Global Catalogue of Microorganisms (GCM) 10K type strain sequencing project: providing services to taxonomists for standard genome sequencing and annotation.</title>
        <authorList>
            <consortium name="The Broad Institute Genomics Platform"/>
            <consortium name="The Broad Institute Genome Sequencing Center for Infectious Disease"/>
            <person name="Wu L."/>
            <person name="Ma J."/>
        </authorList>
    </citation>
    <scope>NUCLEOTIDE SEQUENCE [LARGE SCALE GENOMIC DNA]</scope>
    <source>
        <strain evidence="4">KCTC 52438</strain>
    </source>
</reference>
<feature type="domain" description="Uncharacterized protein TP-0789" evidence="2">
    <location>
        <begin position="79"/>
        <end position="258"/>
    </location>
</feature>
<dbReference type="EMBL" id="JBHRSZ010000004">
    <property type="protein sequence ID" value="MFC3151074.1"/>
    <property type="molecule type" value="Genomic_DNA"/>
</dbReference>
<keyword evidence="3" id="KW-0449">Lipoprotein</keyword>
<dbReference type="RefSeq" id="WP_386719167.1">
    <property type="nucleotide sequence ID" value="NZ_JBHRSZ010000004.1"/>
</dbReference>
<name>A0ABV7HEF9_9GAMM</name>
<dbReference type="CDD" id="cd16329">
    <property type="entry name" value="LolA_like"/>
    <property type="match status" value="1"/>
</dbReference>
<accession>A0ABV7HEF9</accession>